<dbReference type="EMBL" id="CP135443">
    <property type="protein sequence ID" value="WRY32739.1"/>
    <property type="molecule type" value="Genomic_DNA"/>
</dbReference>
<organism evidence="1 2">
    <name type="scientific">Thioclava litoralis</name>
    <dbReference type="NCBI Taxonomy" id="3076557"/>
    <lineage>
        <taxon>Bacteria</taxon>
        <taxon>Pseudomonadati</taxon>
        <taxon>Pseudomonadota</taxon>
        <taxon>Alphaproteobacteria</taxon>
        <taxon>Rhodobacterales</taxon>
        <taxon>Paracoccaceae</taxon>
        <taxon>Thioclava</taxon>
    </lineage>
</organism>
<accession>A0ABZ1DXZ1</accession>
<evidence type="ECO:0000313" key="2">
    <source>
        <dbReference type="Proteomes" id="UP001623290"/>
    </source>
</evidence>
<proteinExistence type="predicted"/>
<sequence length="67" mass="7566">MPAKAELDDGGKTFTLTVGVWFNTYPVEELDDWIAFYHRNRADHPKSLHSYDDTIAALEALKAALKT</sequence>
<name>A0ABZ1DXZ1_9RHOB</name>
<gene>
    <name evidence="1" type="ORF">RPE78_08425</name>
</gene>
<dbReference type="RefSeq" id="WP_339109062.1">
    <property type="nucleotide sequence ID" value="NZ_CP135443.1"/>
</dbReference>
<evidence type="ECO:0000313" key="1">
    <source>
        <dbReference type="EMBL" id="WRY32739.1"/>
    </source>
</evidence>
<protein>
    <submittedName>
        <fullName evidence="1">Uncharacterized protein</fullName>
    </submittedName>
</protein>
<reference evidence="1 2" key="1">
    <citation type="submission" date="2023-09" db="EMBL/GenBank/DDBJ databases">
        <title>Thioclava shenzhenensis sp. nov., a multidrug resistant bacteria-antagonizing species isolated from coastal seawater.</title>
        <authorList>
            <person name="Long M."/>
        </authorList>
    </citation>
    <scope>NUCLEOTIDE SEQUENCE [LARGE SCALE GENOMIC DNA]</scope>
    <source>
        <strain evidence="1 2">FTW29</strain>
    </source>
</reference>
<dbReference type="Proteomes" id="UP001623290">
    <property type="component" value="Chromosome"/>
</dbReference>
<keyword evidence="2" id="KW-1185">Reference proteome</keyword>